<organism evidence="2 3">
    <name type="scientific">Romanomermis culicivorax</name>
    <name type="common">Nematode worm</name>
    <dbReference type="NCBI Taxonomy" id="13658"/>
    <lineage>
        <taxon>Eukaryota</taxon>
        <taxon>Metazoa</taxon>
        <taxon>Ecdysozoa</taxon>
        <taxon>Nematoda</taxon>
        <taxon>Enoplea</taxon>
        <taxon>Dorylaimia</taxon>
        <taxon>Mermithida</taxon>
        <taxon>Mermithoidea</taxon>
        <taxon>Mermithidae</taxon>
        <taxon>Romanomermis</taxon>
    </lineage>
</organism>
<dbReference type="AlphaFoldDB" id="A0A915JMN4"/>
<feature type="region of interest" description="Disordered" evidence="1">
    <location>
        <begin position="51"/>
        <end position="72"/>
    </location>
</feature>
<dbReference type="Proteomes" id="UP000887565">
    <property type="component" value="Unplaced"/>
</dbReference>
<keyword evidence="2" id="KW-1185">Reference proteome</keyword>
<name>A0A915JMN4_ROMCU</name>
<evidence type="ECO:0000313" key="3">
    <source>
        <dbReference type="WBParaSite" id="nRc.2.0.1.t27474-RA"/>
    </source>
</evidence>
<dbReference type="WBParaSite" id="nRc.2.0.1.t27474-RA">
    <property type="protein sequence ID" value="nRc.2.0.1.t27474-RA"/>
    <property type="gene ID" value="nRc.2.0.1.g27474"/>
</dbReference>
<protein>
    <submittedName>
        <fullName evidence="3">Secreted protein</fullName>
    </submittedName>
</protein>
<accession>A0A915JMN4</accession>
<proteinExistence type="predicted"/>
<sequence>MVEILLSVSFKKSMICVAVAVMSDGTTGIGRADASVEGGSFAMLRLKMGVSKSSSSAGSTSTSIGRSSSSLA</sequence>
<evidence type="ECO:0000313" key="2">
    <source>
        <dbReference type="Proteomes" id="UP000887565"/>
    </source>
</evidence>
<evidence type="ECO:0000256" key="1">
    <source>
        <dbReference type="SAM" id="MobiDB-lite"/>
    </source>
</evidence>
<reference evidence="3" key="1">
    <citation type="submission" date="2022-11" db="UniProtKB">
        <authorList>
            <consortium name="WormBaseParasite"/>
        </authorList>
    </citation>
    <scope>IDENTIFICATION</scope>
</reference>